<name>A0ACB7IJZ5_PLECO</name>
<evidence type="ECO:0000313" key="1">
    <source>
        <dbReference type="EMBL" id="KAG9218176.1"/>
    </source>
</evidence>
<keyword evidence="2" id="KW-1185">Reference proteome</keyword>
<reference evidence="1 2" key="1">
    <citation type="journal article" date="2021" name="Appl. Environ. Microbiol.">
        <title>Genetic linkage and physical mapping for an oyster mushroom Pleurotus cornucopiae and QTL analysis for the trait cap color.</title>
        <authorList>
            <person name="Zhang Y."/>
            <person name="Gao W."/>
            <person name="Sonnenberg A."/>
            <person name="Chen Q."/>
            <person name="Zhang J."/>
            <person name="Huang C."/>
        </authorList>
    </citation>
    <scope>NUCLEOTIDE SEQUENCE [LARGE SCALE GENOMIC DNA]</scope>
    <source>
        <strain evidence="1">CCMSSC00406</strain>
    </source>
</reference>
<comment type="caution">
    <text evidence="1">The sequence shown here is derived from an EMBL/GenBank/DDBJ whole genome shotgun (WGS) entry which is preliminary data.</text>
</comment>
<dbReference type="Proteomes" id="UP000824881">
    <property type="component" value="Unassembled WGS sequence"/>
</dbReference>
<accession>A0ACB7IJZ5</accession>
<organism evidence="1 2">
    <name type="scientific">Pleurotus cornucopiae</name>
    <name type="common">Cornucopia mushroom</name>
    <dbReference type="NCBI Taxonomy" id="5321"/>
    <lineage>
        <taxon>Eukaryota</taxon>
        <taxon>Fungi</taxon>
        <taxon>Dikarya</taxon>
        <taxon>Basidiomycota</taxon>
        <taxon>Agaricomycotina</taxon>
        <taxon>Agaricomycetes</taxon>
        <taxon>Agaricomycetidae</taxon>
        <taxon>Agaricales</taxon>
        <taxon>Pleurotineae</taxon>
        <taxon>Pleurotaceae</taxon>
        <taxon>Pleurotus</taxon>
    </lineage>
</organism>
<sequence>MANGQLFSPAGSSTLMSFPPTNAQAALVLILQRLQVAKYFAVLGNQLLFWDYCLTFSDEVKYIWHEPWRSGKTLFLLTRCRQSTTSMSCPRTAFDSDSENDGDYVPPVEKDSSSSDKDKDGGHCDEDKSTPRLVPPTAEDAEAQKAAKHALWASFQAAVASEPPSQAHTATTKAKVTIEKRYRFAGEDVIDVVEVEEDCEDAKRWPRACKTSSPSASASTNSTPRPPAKRPGPRRPKVTLAPLPWRKAKKLSTLEKSAMDWRAHVAAEAGSGLQEELDVNRKGGGYLEKVDFLGRVDGRKDGILEASRSSCLCRRLGFIASSTPATHADSWDVIVDLTTKHGLKKDHRVPTSLVCINPHSNTAPFPLASPCNVPVPFTPAHIHQRCHCSTLQHTTCLPIQPPHPHLVCHPPRPLPAPNKKNYNTSDDAPPSISRRILILKTPSPAKQDPVNPLLAL</sequence>
<gene>
    <name evidence="1" type="ORF">CCMSSC00406_0008115</name>
</gene>
<proteinExistence type="predicted"/>
<evidence type="ECO:0000313" key="2">
    <source>
        <dbReference type="Proteomes" id="UP000824881"/>
    </source>
</evidence>
<dbReference type="EMBL" id="WQMT02000010">
    <property type="protein sequence ID" value="KAG9218176.1"/>
    <property type="molecule type" value="Genomic_DNA"/>
</dbReference>
<protein>
    <submittedName>
        <fullName evidence="1">Uncharacterized protein</fullName>
    </submittedName>
</protein>